<dbReference type="Proteomes" id="UP000759103">
    <property type="component" value="Unassembled WGS sequence"/>
</dbReference>
<dbReference type="RefSeq" id="WP_219750315.1">
    <property type="nucleotide sequence ID" value="NZ_JAHXZN010000009.1"/>
</dbReference>
<protein>
    <submittedName>
        <fullName evidence="2">S26 family signal peptidase</fullName>
    </submittedName>
</protein>
<feature type="domain" description="Peptidase S26" evidence="1">
    <location>
        <begin position="52"/>
        <end position="178"/>
    </location>
</feature>
<keyword evidence="3" id="KW-1185">Reference proteome</keyword>
<comment type="caution">
    <text evidence="2">The sequence shown here is derived from an EMBL/GenBank/DDBJ whole genome shotgun (WGS) entry which is preliminary data.</text>
</comment>
<gene>
    <name evidence="2" type="ORF">KZ820_18485</name>
</gene>
<dbReference type="Pfam" id="PF10502">
    <property type="entry name" value="Peptidase_S26"/>
    <property type="match status" value="1"/>
</dbReference>
<accession>A0ABS7BSZ9</accession>
<dbReference type="EMBL" id="JAHXZN010000009">
    <property type="protein sequence ID" value="MBW6532735.1"/>
    <property type="molecule type" value="Genomic_DNA"/>
</dbReference>
<evidence type="ECO:0000313" key="2">
    <source>
        <dbReference type="EMBL" id="MBW6532735.1"/>
    </source>
</evidence>
<evidence type="ECO:0000313" key="3">
    <source>
        <dbReference type="Proteomes" id="UP000759103"/>
    </source>
</evidence>
<organism evidence="2 3">
    <name type="scientific">Sphingomonas citri</name>
    <dbReference type="NCBI Taxonomy" id="2862499"/>
    <lineage>
        <taxon>Bacteria</taxon>
        <taxon>Pseudomonadati</taxon>
        <taxon>Pseudomonadota</taxon>
        <taxon>Alphaproteobacteria</taxon>
        <taxon>Sphingomonadales</taxon>
        <taxon>Sphingomonadaceae</taxon>
        <taxon>Sphingomonas</taxon>
    </lineage>
</organism>
<dbReference type="Gene3D" id="2.10.109.10">
    <property type="entry name" value="Umud Fragment, subunit A"/>
    <property type="match status" value="1"/>
</dbReference>
<proteinExistence type="predicted"/>
<reference evidence="2 3" key="1">
    <citation type="submission" date="2021-07" db="EMBL/GenBank/DDBJ databases">
        <title>Sphingomonas sp.</title>
        <authorList>
            <person name="Feng G."/>
            <person name="Li J."/>
            <person name="Pan M."/>
        </authorList>
    </citation>
    <scope>NUCLEOTIDE SEQUENCE [LARGE SCALE GENOMIC DNA]</scope>
    <source>
        <strain evidence="2 3">RRHST34</strain>
    </source>
</reference>
<sequence length="182" mass="19468">MASKAATLAAPVAGERFRPRKRLWAGLGLFTVGGLALNGLSSWRENHALLINSSQSLPNWAFVIHKTATPARGEYVFFVPPKAPLVARHFGAKKQMFGKIVYGMPGDLVEHRGADVIVAGRLVARMKPVSKFGERLVPGPTGVIPRGCYFVGSPHKDGFDSRYAAIGYACTAAIVGVGKPIL</sequence>
<evidence type="ECO:0000259" key="1">
    <source>
        <dbReference type="Pfam" id="PF10502"/>
    </source>
</evidence>
<dbReference type="InterPro" id="IPR036286">
    <property type="entry name" value="LexA/Signal_pep-like_sf"/>
</dbReference>
<dbReference type="InterPro" id="IPR019533">
    <property type="entry name" value="Peptidase_S26"/>
</dbReference>
<dbReference type="SUPFAM" id="SSF51306">
    <property type="entry name" value="LexA/Signal peptidase"/>
    <property type="match status" value="1"/>
</dbReference>
<name>A0ABS7BSZ9_9SPHN</name>